<proteinExistence type="inferred from homology"/>
<evidence type="ECO:0000313" key="3">
    <source>
        <dbReference type="Proteomes" id="UP000239663"/>
    </source>
</evidence>
<dbReference type="PANTHER" id="PTHR38432:SF1">
    <property type="entry name" value="TELA-LIKE PROTEIN SAOUHSC_01408"/>
    <property type="match status" value="1"/>
</dbReference>
<dbReference type="Pfam" id="PF05816">
    <property type="entry name" value="TelA"/>
    <property type="match status" value="1"/>
</dbReference>
<evidence type="ECO:0000313" key="2">
    <source>
        <dbReference type="EMBL" id="PQD94464.1"/>
    </source>
</evidence>
<reference evidence="2 3" key="1">
    <citation type="submission" date="2017-12" db="EMBL/GenBank/DDBJ databases">
        <title>Taxonomic description and draft genome of Pradoshia cofamensis Gen. nov., sp. nov., a thermotolerant bacillale isolated from anterior gut of earthworm Eisenia fetida.</title>
        <authorList>
            <person name="Saha T."/>
            <person name="Chakraborty R."/>
        </authorList>
    </citation>
    <scope>NUCLEOTIDE SEQUENCE [LARGE SCALE GENOMIC DNA]</scope>
    <source>
        <strain evidence="2 3">EAG3</strain>
    </source>
</reference>
<organism evidence="2 3">
    <name type="scientific">Pradoshia eiseniae</name>
    <dbReference type="NCBI Taxonomy" id="2064768"/>
    <lineage>
        <taxon>Bacteria</taxon>
        <taxon>Bacillati</taxon>
        <taxon>Bacillota</taxon>
        <taxon>Bacilli</taxon>
        <taxon>Bacillales</taxon>
        <taxon>Bacillaceae</taxon>
        <taxon>Pradoshia</taxon>
    </lineage>
</organism>
<dbReference type="EMBL" id="PKOZ01000010">
    <property type="protein sequence ID" value="PQD94464.1"/>
    <property type="molecule type" value="Genomic_DNA"/>
</dbReference>
<gene>
    <name evidence="2" type="ORF">CYL18_14635</name>
</gene>
<dbReference type="AlphaFoldDB" id="A0A2S7MXD2"/>
<evidence type="ECO:0000256" key="1">
    <source>
        <dbReference type="ARBA" id="ARBA00005541"/>
    </source>
</evidence>
<dbReference type="OrthoDB" id="2958429at2"/>
<comment type="similarity">
    <text evidence="1">Belongs to the TelA family.</text>
</comment>
<name>A0A2S7MXD2_9BACI</name>
<protein>
    <submittedName>
        <fullName evidence="2">Toxic anion resistance protein</fullName>
    </submittedName>
</protein>
<sequence>MDEVVLESVIKPEDMAKLNEEANNVVKRINDTDSSQVDSLLEQLSNFGGNEQRLAGESLNSLRRPVKDMMDSDNNHGIPDNLLKLRQAVNELNPNSLEAKGLAKIMPKFMRKKSTDKYVAKYQSVEKNIDEIVQSLLRGRDMLQEDNAELEVIKKDVHEKIYLLEKQIFMGKNLFQMIEDKRNDPEWQGKTQLVNESQEKIIVRTKNMSSMVNVLQQSLASVDIIKKNNDKLKEAIRNAIDTTKNLAPVTSAIHLALQNQEKIITAINDVNEATENMIMANAQMLKDNTEKTTKLLENPSVSIEKLQKAYQDIYSAIETQEASSRRIISSSREFVAKLDDMNREMRTKLLNQ</sequence>
<dbReference type="InterPro" id="IPR008863">
    <property type="entry name" value="Toxic_anion-R_TelA"/>
</dbReference>
<keyword evidence="3" id="KW-1185">Reference proteome</keyword>
<dbReference type="PANTHER" id="PTHR38432">
    <property type="entry name" value="TELA-LIKE PROTEIN SAOUHSC_01408"/>
    <property type="match status" value="1"/>
</dbReference>
<accession>A0A2S7MXD2</accession>
<dbReference type="Proteomes" id="UP000239663">
    <property type="component" value="Unassembled WGS sequence"/>
</dbReference>
<comment type="caution">
    <text evidence="2">The sequence shown here is derived from an EMBL/GenBank/DDBJ whole genome shotgun (WGS) entry which is preliminary data.</text>
</comment>